<dbReference type="Gene3D" id="3.80.10.10">
    <property type="entry name" value="Ribonuclease Inhibitor"/>
    <property type="match status" value="1"/>
</dbReference>
<dbReference type="Pfam" id="PF12796">
    <property type="entry name" value="Ank_2"/>
    <property type="match status" value="1"/>
</dbReference>
<organism evidence="7 8">
    <name type="scientific">Pristionchus mayeri</name>
    <dbReference type="NCBI Taxonomy" id="1317129"/>
    <lineage>
        <taxon>Eukaryota</taxon>
        <taxon>Metazoa</taxon>
        <taxon>Ecdysozoa</taxon>
        <taxon>Nematoda</taxon>
        <taxon>Chromadorea</taxon>
        <taxon>Rhabditida</taxon>
        <taxon>Rhabditina</taxon>
        <taxon>Diplogasteromorpha</taxon>
        <taxon>Diplogasteroidea</taxon>
        <taxon>Neodiplogasteridae</taxon>
        <taxon>Pristionchus</taxon>
    </lineage>
</organism>
<feature type="compositionally biased region" description="Basic and acidic residues" evidence="6">
    <location>
        <begin position="772"/>
        <end position="786"/>
    </location>
</feature>
<dbReference type="PROSITE" id="PS50088">
    <property type="entry name" value="ANK_REPEAT"/>
    <property type="match status" value="2"/>
</dbReference>
<comment type="subcellular location">
    <subcellularLocation>
        <location evidence="1">Nucleus</location>
    </subcellularLocation>
</comment>
<dbReference type="GO" id="GO:0000724">
    <property type="term" value="P:double-strand break repair via homologous recombination"/>
    <property type="evidence" value="ECO:0007669"/>
    <property type="project" value="TreeGrafter"/>
</dbReference>
<evidence type="ECO:0000256" key="2">
    <source>
        <dbReference type="ARBA" id="ARBA00022614"/>
    </source>
</evidence>
<dbReference type="InterPro" id="IPR052311">
    <property type="entry name" value="MMS22L-TONSL_complex_comp"/>
</dbReference>
<accession>A0AAN5CFK2</accession>
<reference evidence="8" key="1">
    <citation type="submission" date="2022-10" db="EMBL/GenBank/DDBJ databases">
        <title>Genome assembly of Pristionchus species.</title>
        <authorList>
            <person name="Yoshida K."/>
            <person name="Sommer R.J."/>
        </authorList>
    </citation>
    <scope>NUCLEOTIDE SEQUENCE [LARGE SCALE GENOMIC DNA]</scope>
    <source>
        <strain evidence="8">RS5460</strain>
    </source>
</reference>
<evidence type="ECO:0000256" key="4">
    <source>
        <dbReference type="ARBA" id="ARBA00023242"/>
    </source>
</evidence>
<dbReference type="GO" id="GO:0031297">
    <property type="term" value="P:replication fork processing"/>
    <property type="evidence" value="ECO:0007669"/>
    <property type="project" value="TreeGrafter"/>
</dbReference>
<evidence type="ECO:0000313" key="7">
    <source>
        <dbReference type="EMBL" id="GMR44375.1"/>
    </source>
</evidence>
<feature type="non-terminal residue" evidence="7">
    <location>
        <position position="1"/>
    </location>
</feature>
<evidence type="ECO:0000256" key="3">
    <source>
        <dbReference type="ARBA" id="ARBA00022737"/>
    </source>
</evidence>
<evidence type="ECO:0008006" key="9">
    <source>
        <dbReference type="Google" id="ProtNLM"/>
    </source>
</evidence>
<dbReference type="EMBL" id="BTRK01000003">
    <property type="protein sequence ID" value="GMR44375.1"/>
    <property type="molecule type" value="Genomic_DNA"/>
</dbReference>
<proteinExistence type="predicted"/>
<dbReference type="GO" id="GO:0043596">
    <property type="term" value="C:nuclear replication fork"/>
    <property type="evidence" value="ECO:0007669"/>
    <property type="project" value="TreeGrafter"/>
</dbReference>
<keyword evidence="3" id="KW-0677">Repeat</keyword>
<evidence type="ECO:0000256" key="5">
    <source>
        <dbReference type="PROSITE-ProRule" id="PRU00023"/>
    </source>
</evidence>
<dbReference type="PANTHER" id="PTHR46358">
    <property type="entry name" value="TONSOKU-LIKE PROTEIN"/>
    <property type="match status" value="1"/>
</dbReference>
<keyword evidence="2" id="KW-0433">Leucine-rich repeat</keyword>
<keyword evidence="8" id="KW-1185">Reference proteome</keyword>
<keyword evidence="4" id="KW-0539">Nucleus</keyword>
<dbReference type="SUPFAM" id="SSF48403">
    <property type="entry name" value="Ankyrin repeat"/>
    <property type="match status" value="1"/>
</dbReference>
<protein>
    <recommendedName>
        <fullName evidence="9">Tonsoku-like protein</fullName>
    </recommendedName>
</protein>
<comment type="caution">
    <text evidence="7">The sequence shown here is derived from an EMBL/GenBank/DDBJ whole genome shotgun (WGS) entry which is preliminary data.</text>
</comment>
<feature type="compositionally biased region" description="Basic and acidic residues" evidence="6">
    <location>
        <begin position="677"/>
        <end position="709"/>
    </location>
</feature>
<dbReference type="InterPro" id="IPR032675">
    <property type="entry name" value="LRR_dom_sf"/>
</dbReference>
<feature type="compositionally biased region" description="Polar residues" evidence="6">
    <location>
        <begin position="801"/>
        <end position="817"/>
    </location>
</feature>
<evidence type="ECO:0000256" key="1">
    <source>
        <dbReference type="ARBA" id="ARBA00004123"/>
    </source>
</evidence>
<dbReference type="InterPro" id="IPR019734">
    <property type="entry name" value="TPR_rpt"/>
</dbReference>
<dbReference type="InterPro" id="IPR002110">
    <property type="entry name" value="Ankyrin_rpt"/>
</dbReference>
<feature type="region of interest" description="Disordered" evidence="6">
    <location>
        <begin position="665"/>
        <end position="895"/>
    </location>
</feature>
<dbReference type="SUPFAM" id="SSF52047">
    <property type="entry name" value="RNI-like"/>
    <property type="match status" value="1"/>
</dbReference>
<dbReference type="SUPFAM" id="SSF48452">
    <property type="entry name" value="TPR-like"/>
    <property type="match status" value="2"/>
</dbReference>
<dbReference type="PANTHER" id="PTHR46358:SF1">
    <property type="entry name" value="TONSOKU-LIKE PROTEIN"/>
    <property type="match status" value="1"/>
</dbReference>
<keyword evidence="5" id="KW-0040">ANK repeat</keyword>
<dbReference type="InterPro" id="IPR036770">
    <property type="entry name" value="Ankyrin_rpt-contain_sf"/>
</dbReference>
<feature type="repeat" description="ANK" evidence="5">
    <location>
        <begin position="539"/>
        <end position="571"/>
    </location>
</feature>
<evidence type="ECO:0000313" key="8">
    <source>
        <dbReference type="Proteomes" id="UP001328107"/>
    </source>
</evidence>
<dbReference type="PROSITE" id="PS50297">
    <property type="entry name" value="ANK_REP_REGION"/>
    <property type="match status" value="2"/>
</dbReference>
<dbReference type="Gene3D" id="1.25.40.10">
    <property type="entry name" value="Tetratricopeptide repeat domain"/>
    <property type="match status" value="2"/>
</dbReference>
<dbReference type="Pfam" id="PF13606">
    <property type="entry name" value="Ank_3"/>
    <property type="match status" value="1"/>
</dbReference>
<sequence length="1368" mass="153304">AVTTMKKKDEKTKQILMSDLRKAVKEKNPKRCSDLHLDLAQLYRDNGEKEEAIGHFEQPCHFAETGNVRTDRILGLRGIAEIYAEDGDEKCRIFLKKFEDLVKDDPTEYQLMLTVAAWCMIKMYANDERNESLLLQAETYGLKSLRILENEEINESKMLKGDTIAIRRTNCHRYLAEIYCYLNEKEKAEKHSELAFDSARHNMTSQFEIKRARMDFPWMSKVSAAEDLCHFAKNMNYDKRFEASLFLAIAYFESMNIEKGTAVVLEMDALKGSSNEDREKHSNMLIFAYRADVRTRQLHKCKNDDAGSCRLHDKLGDLYDKAGFKAAAFYHYKEVLELARKLKDEKNIARALTSCAETAADIKQYARAAELFRKLAEAERDLDKDMSESMASRFEMMLLAGMSDNDVKLAIAKLENDCNKCMSSVYNAAVKYFTNKGLDKDAERYRAQEEHCAKFSPEVEVEDEDDQNDSLDEMDDSQILHIMRGKAAKAAKIRELSKASKKENSYGESKLIERAREGTLDEVKILVEQGADINKADPAGWTPLSEAVGANNFEIVKYLLAKKADPNPASKDGWMDFEYGGKITPLMEACSNGFHEIARWLLQHQKAKEMVCSTNLDGYSPADFLHIYIKKANRGEESEAEFQHNLGACNKILEKIKQLQRMHGFPVRAGSPPPVLRRSDDTPRFAAEKEATKRAARIERRKGAAENYKEAMTSIGSRSKQAEKEGKRRRSKGMDTEDLFSMSDDEPLIASPPSNSAKKRKSILSSDEEEEVVKKKEEPKRRKSFDFNDDVNYGLEEDARSSPTPLQAMNRSGSQPKRLSGVHGLMKGKGAKRSVEKGDENGISIVADDVEIEERIEQPKRRRNESESSRSEAGTPARQQTAEKRESWGSTRGLAWDQMSRVQSPLGGSLRAQSPPLSLSSASSLATTAVKVKIVRDGTADETLPLTKASSNTPIAELPRQLESLKRAIDGGAGTWLFNGDPLDASVMSLGDLVELYEVKVVELECRVKRTLKGEFEKRCDHSDLSSLSAISDALAKLDANRPPKLELKNEPNYSEKTRLALWSTMAEYTREKVAEDGKWRADDVLIEQFRDVPAQGLRALIRMRPRESLSLRFCGLSDAKLEEMAEELDSSSDARLSTLDLSFNHSIVACETLAKTITKFRGINTLILQGLSGIEEGRQMMHALGGLPLNTLVLDENPWLDDACMEELLRGDAIGKLSVLKIAKVSVRTMTWIREAEGKLKSLKSLTLAENNGIAASGWERVAAFIRSSSIKSIDIKGTAIRPSFLEALAARSSDAPTLIVTATRCAHITPPEIIRALSPLLDGPSPTFNLKLHLEREKVEEVAASSSLLASRFLKAIALLPSQYSQ</sequence>
<dbReference type="Proteomes" id="UP001328107">
    <property type="component" value="Unassembled WGS sequence"/>
</dbReference>
<name>A0AAN5CFK2_9BILA</name>
<feature type="compositionally biased region" description="Basic and acidic residues" evidence="6">
    <location>
        <begin position="853"/>
        <end position="870"/>
    </location>
</feature>
<evidence type="ECO:0000256" key="6">
    <source>
        <dbReference type="SAM" id="MobiDB-lite"/>
    </source>
</evidence>
<dbReference type="Gene3D" id="1.25.40.20">
    <property type="entry name" value="Ankyrin repeat-containing domain"/>
    <property type="match status" value="1"/>
</dbReference>
<feature type="repeat" description="ANK" evidence="5">
    <location>
        <begin position="506"/>
        <end position="538"/>
    </location>
</feature>
<gene>
    <name evidence="7" type="ORF">PMAYCL1PPCAC_14570</name>
</gene>
<dbReference type="SMART" id="SM00028">
    <property type="entry name" value="TPR"/>
    <property type="match status" value="4"/>
</dbReference>
<dbReference type="InterPro" id="IPR011990">
    <property type="entry name" value="TPR-like_helical_dom_sf"/>
</dbReference>
<dbReference type="SMART" id="SM00248">
    <property type="entry name" value="ANK"/>
    <property type="match status" value="3"/>
</dbReference>